<name>A0A8J6UG31_9GAMM</name>
<dbReference type="Proteomes" id="UP000638014">
    <property type="component" value="Unassembled WGS sequence"/>
</dbReference>
<gene>
    <name evidence="1" type="ORF">IC617_08780</name>
</gene>
<evidence type="ECO:0000313" key="2">
    <source>
        <dbReference type="Proteomes" id="UP000638014"/>
    </source>
</evidence>
<protein>
    <submittedName>
        <fullName evidence="1">Uncharacterized protein</fullName>
    </submittedName>
</protein>
<accession>A0A8J6UG31</accession>
<proteinExistence type="predicted"/>
<dbReference type="AlphaFoldDB" id="A0A8J6UG31"/>
<evidence type="ECO:0000313" key="1">
    <source>
        <dbReference type="EMBL" id="MBD1389521.1"/>
    </source>
</evidence>
<reference evidence="1" key="1">
    <citation type="submission" date="2020-09" db="EMBL/GenBank/DDBJ databases">
        <title>A novel bacterium of genus Neiella, isolated from South China Sea.</title>
        <authorList>
            <person name="Huang H."/>
            <person name="Mo K."/>
            <person name="Hu Y."/>
        </authorList>
    </citation>
    <scope>NUCLEOTIDE SEQUENCE</scope>
    <source>
        <strain evidence="1">HB171785</strain>
    </source>
</reference>
<organism evidence="1 2">
    <name type="scientific">Neiella litorisoli</name>
    <dbReference type="NCBI Taxonomy" id="2771431"/>
    <lineage>
        <taxon>Bacteria</taxon>
        <taxon>Pseudomonadati</taxon>
        <taxon>Pseudomonadota</taxon>
        <taxon>Gammaproteobacteria</taxon>
        <taxon>Alteromonadales</taxon>
        <taxon>Echinimonadaceae</taxon>
        <taxon>Neiella</taxon>
    </lineage>
</organism>
<keyword evidence="2" id="KW-1185">Reference proteome</keyword>
<comment type="caution">
    <text evidence="1">The sequence shown here is derived from an EMBL/GenBank/DDBJ whole genome shotgun (WGS) entry which is preliminary data.</text>
</comment>
<dbReference type="RefSeq" id="WP_191144627.1">
    <property type="nucleotide sequence ID" value="NZ_JACXAF010000009.1"/>
</dbReference>
<sequence>MAEWQTIQTILAVNQSLDLRRKSDRKTMQDALCDALGVAKEPEYVVIARTHRRHGYNIQLHVDTVALVLSVMSDDRLYVEFRNGSTAFIRRSYTEPFKPYAPGSLSSINSQYKYGPEFLQKLGVADS</sequence>
<dbReference type="EMBL" id="JACXAF010000009">
    <property type="protein sequence ID" value="MBD1389521.1"/>
    <property type="molecule type" value="Genomic_DNA"/>
</dbReference>